<reference evidence="3 4" key="1">
    <citation type="submission" date="2017-03" db="EMBL/GenBank/DDBJ databases">
        <authorList>
            <person name="Afonso C.L."/>
            <person name="Miller P.J."/>
            <person name="Scott M.A."/>
            <person name="Spackman E."/>
            <person name="Goraichik I."/>
            <person name="Dimitrov K.M."/>
            <person name="Suarez D.L."/>
            <person name="Swayne D.E."/>
        </authorList>
    </citation>
    <scope>NUCLEOTIDE SEQUENCE [LARGE SCALE GENOMIC DNA]</scope>
    <source>
        <strain evidence="3 4">CECT 7680</strain>
    </source>
</reference>
<keyword evidence="2" id="KW-1133">Transmembrane helix</keyword>
<proteinExistence type="predicted"/>
<dbReference type="InterPro" id="IPR021682">
    <property type="entry name" value="DUF2933"/>
</dbReference>
<keyword evidence="2" id="KW-0472">Membrane</keyword>
<protein>
    <recommendedName>
        <fullName evidence="5">DUF2933 domain-containing protein</fullName>
    </recommendedName>
</protein>
<name>A0A1Y5T3B0_9RHOB</name>
<organism evidence="3 4">
    <name type="scientific">Pseudoruegeria aquimaris</name>
    <dbReference type="NCBI Taxonomy" id="393663"/>
    <lineage>
        <taxon>Bacteria</taxon>
        <taxon>Pseudomonadati</taxon>
        <taxon>Pseudomonadota</taxon>
        <taxon>Alphaproteobacteria</taxon>
        <taxon>Rhodobacterales</taxon>
        <taxon>Roseobacteraceae</taxon>
        <taxon>Pseudoruegeria</taxon>
    </lineage>
</organism>
<sequence length="82" mass="8677">MKWGMMACCVVMFAPIGLYFLAGGGAGGVSESLGLIAPMLLCVGAHVFMHKAMGKSCHATEEKKVEERPEAEEAIPPVAVRQ</sequence>
<feature type="region of interest" description="Disordered" evidence="1">
    <location>
        <begin position="60"/>
        <end position="82"/>
    </location>
</feature>
<evidence type="ECO:0008006" key="5">
    <source>
        <dbReference type="Google" id="ProtNLM"/>
    </source>
</evidence>
<dbReference type="EMBL" id="FWFQ01000022">
    <property type="protein sequence ID" value="SLN54762.1"/>
    <property type="molecule type" value="Genomic_DNA"/>
</dbReference>
<accession>A0A1Y5T3B0</accession>
<feature type="transmembrane region" description="Helical" evidence="2">
    <location>
        <begin position="32"/>
        <end position="49"/>
    </location>
</feature>
<evidence type="ECO:0000313" key="3">
    <source>
        <dbReference type="EMBL" id="SLN54762.1"/>
    </source>
</evidence>
<keyword evidence="4" id="KW-1185">Reference proteome</keyword>
<evidence type="ECO:0000256" key="1">
    <source>
        <dbReference type="SAM" id="MobiDB-lite"/>
    </source>
</evidence>
<evidence type="ECO:0000256" key="2">
    <source>
        <dbReference type="SAM" id="Phobius"/>
    </source>
</evidence>
<evidence type="ECO:0000313" key="4">
    <source>
        <dbReference type="Proteomes" id="UP000193409"/>
    </source>
</evidence>
<dbReference type="Proteomes" id="UP000193409">
    <property type="component" value="Unassembled WGS sequence"/>
</dbReference>
<gene>
    <name evidence="3" type="ORF">PSA7680_02870</name>
</gene>
<dbReference type="AlphaFoldDB" id="A0A1Y5T3B0"/>
<dbReference type="Pfam" id="PF11666">
    <property type="entry name" value="DUF2933"/>
    <property type="match status" value="1"/>
</dbReference>
<keyword evidence="2" id="KW-0812">Transmembrane</keyword>